<protein>
    <submittedName>
        <fullName evidence="3">Unannotated protein</fullName>
    </submittedName>
</protein>
<evidence type="ECO:0000313" key="3">
    <source>
        <dbReference type="EMBL" id="CAB4551207.1"/>
    </source>
</evidence>
<dbReference type="InterPro" id="IPR036271">
    <property type="entry name" value="Tet_transcr_reg_TetR-rel_C_sf"/>
</dbReference>
<dbReference type="PANTHER" id="PTHR30328:SF54">
    <property type="entry name" value="HTH-TYPE TRANSCRIPTIONAL REPRESSOR SCO4008"/>
    <property type="match status" value="1"/>
</dbReference>
<dbReference type="Pfam" id="PF17938">
    <property type="entry name" value="TetR_C_29"/>
    <property type="match status" value="1"/>
</dbReference>
<gene>
    <name evidence="3" type="ORF">UFOPK1493_01074</name>
</gene>
<dbReference type="InterPro" id="IPR050109">
    <property type="entry name" value="HTH-type_TetR-like_transc_reg"/>
</dbReference>
<evidence type="ECO:0000256" key="1">
    <source>
        <dbReference type="ARBA" id="ARBA00023125"/>
    </source>
</evidence>
<keyword evidence="1" id="KW-0238">DNA-binding</keyword>
<dbReference type="Gene3D" id="1.10.10.60">
    <property type="entry name" value="Homeodomain-like"/>
    <property type="match status" value="1"/>
</dbReference>
<dbReference type="PROSITE" id="PS50977">
    <property type="entry name" value="HTH_TETR_2"/>
    <property type="match status" value="1"/>
</dbReference>
<dbReference type="InterPro" id="IPR009057">
    <property type="entry name" value="Homeodomain-like_sf"/>
</dbReference>
<proteinExistence type="predicted"/>
<dbReference type="InterPro" id="IPR041474">
    <property type="entry name" value="NicS_C"/>
</dbReference>
<dbReference type="SUPFAM" id="SSF46689">
    <property type="entry name" value="Homeodomain-like"/>
    <property type="match status" value="1"/>
</dbReference>
<dbReference type="PANTHER" id="PTHR30328">
    <property type="entry name" value="TRANSCRIPTIONAL REPRESSOR"/>
    <property type="match status" value="1"/>
</dbReference>
<dbReference type="EMBL" id="CAEZSR010000028">
    <property type="protein sequence ID" value="CAB4551207.1"/>
    <property type="molecule type" value="Genomic_DNA"/>
</dbReference>
<reference evidence="3" key="1">
    <citation type="submission" date="2020-05" db="EMBL/GenBank/DDBJ databases">
        <authorList>
            <person name="Chiriac C."/>
            <person name="Salcher M."/>
            <person name="Ghai R."/>
            <person name="Kavagutti S V."/>
        </authorList>
    </citation>
    <scope>NUCLEOTIDE SEQUENCE</scope>
</reference>
<dbReference type="Pfam" id="PF00440">
    <property type="entry name" value="TetR_N"/>
    <property type="match status" value="1"/>
</dbReference>
<dbReference type="AlphaFoldDB" id="A0A6J6CIF8"/>
<accession>A0A6J6CIF8</accession>
<organism evidence="3">
    <name type="scientific">freshwater metagenome</name>
    <dbReference type="NCBI Taxonomy" id="449393"/>
    <lineage>
        <taxon>unclassified sequences</taxon>
        <taxon>metagenomes</taxon>
        <taxon>ecological metagenomes</taxon>
    </lineage>
</organism>
<dbReference type="PRINTS" id="PR00455">
    <property type="entry name" value="HTHTETR"/>
</dbReference>
<feature type="domain" description="HTH tetR-type" evidence="2">
    <location>
        <begin position="15"/>
        <end position="75"/>
    </location>
</feature>
<sequence length="210" mass="23650">MDMLTRMVEHVGESHSTRDQIVLEATQCFADQGYDGTSLNDIAAAVGIRRQSLLHHFPSKELLYGEVFERLLSVWFERLAGAISSDAQGFDKVEQVLGAGFDFFADHPEYVRLVRREALDGGAHLGIDLAAVLRPMWDRAVAYFRREMDAGTFRRHDPEQLLLTGYGALLSYFSDTPFLGGLLDQDPLDPSALGRRRTHITNFYRMALTP</sequence>
<dbReference type="SUPFAM" id="SSF48498">
    <property type="entry name" value="Tetracyclin repressor-like, C-terminal domain"/>
    <property type="match status" value="1"/>
</dbReference>
<name>A0A6J6CIF8_9ZZZZ</name>
<dbReference type="GO" id="GO:0003677">
    <property type="term" value="F:DNA binding"/>
    <property type="evidence" value="ECO:0007669"/>
    <property type="project" value="UniProtKB-KW"/>
</dbReference>
<dbReference type="Gene3D" id="1.10.357.10">
    <property type="entry name" value="Tetracycline Repressor, domain 2"/>
    <property type="match status" value="1"/>
</dbReference>
<dbReference type="InterPro" id="IPR001647">
    <property type="entry name" value="HTH_TetR"/>
</dbReference>
<evidence type="ECO:0000259" key="2">
    <source>
        <dbReference type="PROSITE" id="PS50977"/>
    </source>
</evidence>